<evidence type="ECO:0000259" key="1">
    <source>
        <dbReference type="Pfam" id="PF13751"/>
    </source>
</evidence>
<reference evidence="2 3" key="1">
    <citation type="submission" date="2013-02" db="EMBL/GenBank/DDBJ databases">
        <authorList>
            <person name="Harkins D.M."/>
            <person name="Durkin A.S."/>
            <person name="Brinkac L.M."/>
            <person name="Haft D.H."/>
            <person name="Selengut J.D."/>
            <person name="Sanka R."/>
            <person name="DePew J."/>
            <person name="Purushe J."/>
            <person name="Whelen A.C."/>
            <person name="Vinetz J.M."/>
            <person name="Sutton G.G."/>
            <person name="Nierman W.C."/>
            <person name="Fouts D.E."/>
        </authorList>
    </citation>
    <scope>NUCLEOTIDE SEQUENCE [LARGE SCALE GENOMIC DNA]</scope>
    <source>
        <strain evidence="2 3">2002000626</strain>
    </source>
</reference>
<dbReference type="EMBL" id="AFJL02000010">
    <property type="protein sequence ID" value="EMY06916.1"/>
    <property type="molecule type" value="Genomic_DNA"/>
</dbReference>
<evidence type="ECO:0000313" key="2">
    <source>
        <dbReference type="EMBL" id="EMY06916.1"/>
    </source>
</evidence>
<dbReference type="Pfam" id="PF13751">
    <property type="entry name" value="DDE_Tnp_1_6"/>
    <property type="match status" value="1"/>
</dbReference>
<accession>A0A829DEQ6</accession>
<protein>
    <submittedName>
        <fullName evidence="2">Transposase</fullName>
    </submittedName>
</protein>
<comment type="caution">
    <text evidence="2">The sequence shown here is derived from an EMBL/GenBank/DDBJ whole genome shotgun (WGS) entry which is preliminary data.</text>
</comment>
<dbReference type="PANTHER" id="PTHR33803:SF3">
    <property type="entry name" value="BLL1974 PROTEIN"/>
    <property type="match status" value="1"/>
</dbReference>
<evidence type="ECO:0000313" key="3">
    <source>
        <dbReference type="Proteomes" id="UP000012329"/>
    </source>
</evidence>
<name>A0A829DEQ6_LEPIR</name>
<proteinExistence type="predicted"/>
<dbReference type="AlphaFoldDB" id="A0A829DEQ6"/>
<dbReference type="PANTHER" id="PTHR33803">
    <property type="entry name" value="IS1478 TRANSPOSASE"/>
    <property type="match status" value="1"/>
</dbReference>
<dbReference type="InterPro" id="IPR025668">
    <property type="entry name" value="Tnp_DDE_dom"/>
</dbReference>
<dbReference type="Proteomes" id="UP000012329">
    <property type="component" value="Unassembled WGS sequence"/>
</dbReference>
<gene>
    <name evidence="2" type="ORF">LEP1GSC029_0340</name>
</gene>
<feature type="domain" description="Transposase DDE" evidence="1">
    <location>
        <begin position="47"/>
        <end position="112"/>
    </location>
</feature>
<sequence length="243" mass="28347">MHDNPYDGHTLKDAINQMEKIVGLRPKEVYVDLGYKGKDHHPEDVQVHLSNKSRKKITRWERMWMNRRSAIEPVISHLKQDHNMIRNSLKGKEGDRINAILSAAGFNFSRLIRAFFLLFRKSYFFIRFYFQFESCFFSFPQKSQFFRDDYVGVDCGKKSIEVVRINSENSLERRQFSTTESGINNLLQWLTLNDIVGLEAGSQSFRIAKSILNKGVQVIVLNPGNLATIYQSLKKTIKRIHLK</sequence>
<organism evidence="2 3">
    <name type="scientific">Leptospira interrogans str. 2002000626</name>
    <dbReference type="NCBI Taxonomy" id="996803"/>
    <lineage>
        <taxon>Bacteria</taxon>
        <taxon>Pseudomonadati</taxon>
        <taxon>Spirochaetota</taxon>
        <taxon>Spirochaetia</taxon>
        <taxon>Leptospirales</taxon>
        <taxon>Leptospiraceae</taxon>
        <taxon>Leptospira</taxon>
    </lineage>
</organism>